<evidence type="ECO:0000313" key="7">
    <source>
        <dbReference type="EMBL" id="TXH86533.1"/>
    </source>
</evidence>
<dbReference type="SUPFAM" id="SSF53850">
    <property type="entry name" value="Periplasmic binding protein-like II"/>
    <property type="match status" value="1"/>
</dbReference>
<dbReference type="HOGENOM" id="CLU_017028_7_4_4"/>
<reference evidence="8" key="1">
    <citation type="submission" date="2009-05" db="EMBL/GenBank/DDBJ databases">
        <title>Complete sequence of chromosome of Thauera sp. MZ1T.</title>
        <authorList>
            <consortium name="US DOE Joint Genome Institute"/>
            <person name="Lucas S."/>
            <person name="Copeland A."/>
            <person name="Lapidus A."/>
            <person name="Glavina del Rio T."/>
            <person name="Dalin E."/>
            <person name="Tice H."/>
            <person name="Bruce D."/>
            <person name="Goodwin L."/>
            <person name="Pitluck S."/>
            <person name="Sims D."/>
            <person name="Brettin T."/>
            <person name="Detter J.C."/>
            <person name="Han C."/>
            <person name="Larimer F."/>
            <person name="Land M."/>
            <person name="Hauser L."/>
            <person name="Kyrpides N."/>
            <person name="Mikhailova N."/>
            <person name="Sayler G.S."/>
        </authorList>
    </citation>
    <scope>NUCLEOTIDE SEQUENCE [LARGE SCALE GENOMIC DNA]</scope>
    <source>
        <strain evidence="8">MZ1T</strain>
    </source>
</reference>
<dbReference type="InterPro" id="IPR000914">
    <property type="entry name" value="SBP_5_dom"/>
</dbReference>
<keyword evidence="2" id="KW-0813">Transport</keyword>
<evidence type="ECO:0000313" key="6">
    <source>
        <dbReference type="EMBL" id="ACR02145.1"/>
    </source>
</evidence>
<evidence type="ECO:0000313" key="9">
    <source>
        <dbReference type="Proteomes" id="UP000321192"/>
    </source>
</evidence>
<keyword evidence="8" id="KW-1185">Reference proteome</keyword>
<dbReference type="GO" id="GO:1904680">
    <property type="term" value="F:peptide transmembrane transporter activity"/>
    <property type="evidence" value="ECO:0007669"/>
    <property type="project" value="TreeGrafter"/>
</dbReference>
<feature type="signal peptide" evidence="4">
    <location>
        <begin position="1"/>
        <end position="21"/>
    </location>
</feature>
<dbReference type="AlphaFoldDB" id="C4KDH9"/>
<reference evidence="7 9" key="3">
    <citation type="submission" date="2018-09" db="EMBL/GenBank/DDBJ databases">
        <title>Metagenome Assembled Genomes from an Advanced Water Purification Facility.</title>
        <authorList>
            <person name="Stamps B.W."/>
            <person name="Spear J.R."/>
        </authorList>
    </citation>
    <scope>NUCLEOTIDE SEQUENCE [LARGE SCALE GENOMIC DNA]</scope>
    <source>
        <strain evidence="7">Bin_27_1</strain>
    </source>
</reference>
<name>C4KDH9_THASP</name>
<accession>C4KDH9</accession>
<dbReference type="KEGG" id="tmz:Tmz1t_3551"/>
<dbReference type="OrthoDB" id="9801799at2"/>
<sequence length="531" mass="59081">MNKTRLALALPFALATLASVAAAPAAAQTVRWAAAGDALTMDPHSQNEGPTHVMNHQVYDSLVFRDQAMKLAPRLATAWKITEDPNVWEFKLREGVKYHNGNPFTADDVVFSIQRAKHENSDMKGLLTSVVEVVKVDEHTVRMRTDGPNPLLPNNLTNLFIMDREWSEANKVMLPQNYKAGDETFAVRNANGTGPFRLVKREPDVRTELERNEDYWGKGTYPMEVAKVVFTPVRSAATRVAALLSGEVDFLLDPPVQDLERLSAAKGIVVRSGPENRTIFLGMNQGAAELRSADVKGRNPFADKRVRAAMNIAINRDAVKRVVMRGQSVPAGIVAPPFIDGYDKAMDVVPAPDVARAKALLAEAGYPNGFAVTLSCPNDRYVNDEAICQAVTGMFGQIGVKARLDARPKSIHFAELPKGELDLYMLGWGVPTMDSHYVFHYLYETRTDKGGSWNVTGYSSAKVDELTKAMNREIDLGKRAGMVAEVWKTVQDDVVYLPIHHQMLNWAMKDDIDFPVQSENYPYFKLLKYRK</sequence>
<feature type="chain" id="PRO_5042451240" evidence="4">
    <location>
        <begin position="22"/>
        <end position="531"/>
    </location>
</feature>
<evidence type="ECO:0000313" key="8">
    <source>
        <dbReference type="Proteomes" id="UP000002186"/>
    </source>
</evidence>
<comment type="similarity">
    <text evidence="1">Belongs to the bacterial solute-binding protein 5 family.</text>
</comment>
<protein>
    <submittedName>
        <fullName evidence="7">ABC transporter substrate-binding protein</fullName>
    </submittedName>
    <submittedName>
        <fullName evidence="6">Extracellular solute-binding protein family 5</fullName>
    </submittedName>
</protein>
<gene>
    <name evidence="6" type="ordered locus">Tmz1t_3551</name>
    <name evidence="7" type="ORF">E6Q80_07440</name>
</gene>
<dbReference type="PANTHER" id="PTHR30290:SF9">
    <property type="entry name" value="OLIGOPEPTIDE-BINDING PROTEIN APPA"/>
    <property type="match status" value="1"/>
</dbReference>
<dbReference type="PANTHER" id="PTHR30290">
    <property type="entry name" value="PERIPLASMIC BINDING COMPONENT OF ABC TRANSPORTER"/>
    <property type="match status" value="1"/>
</dbReference>
<keyword evidence="3 4" id="KW-0732">Signal</keyword>
<reference evidence="6 8" key="2">
    <citation type="journal article" date="2012" name="Stand. Genomic Sci.">
        <title>Complete genome sequence of Thauera aminoaromatica strain MZ1T.</title>
        <authorList>
            <person name="Jiang K."/>
            <person name="Sanseverino J."/>
            <person name="Chauhan A."/>
            <person name="Lucas S."/>
            <person name="Copeland A."/>
            <person name="Lapidus A."/>
            <person name="Del Rio T.G."/>
            <person name="Dalin E."/>
            <person name="Tice H."/>
            <person name="Bruce D."/>
            <person name="Goodwin L."/>
            <person name="Pitluck S."/>
            <person name="Sims D."/>
            <person name="Brettin T."/>
            <person name="Detter J.C."/>
            <person name="Han C."/>
            <person name="Chang Y.J."/>
            <person name="Larimer F."/>
            <person name="Land M."/>
            <person name="Hauser L."/>
            <person name="Kyrpides N.C."/>
            <person name="Mikhailova N."/>
            <person name="Moser S."/>
            <person name="Jegier P."/>
            <person name="Close D."/>
            <person name="Debruyn J.M."/>
            <person name="Wang Y."/>
            <person name="Layton A.C."/>
            <person name="Allen M.S."/>
            <person name="Sayler G.S."/>
        </authorList>
    </citation>
    <scope>NUCLEOTIDE SEQUENCE [LARGE SCALE GENOMIC DNA]</scope>
    <source>
        <strain evidence="6 8">MZ1T</strain>
    </source>
</reference>
<evidence type="ECO:0000256" key="3">
    <source>
        <dbReference type="ARBA" id="ARBA00022729"/>
    </source>
</evidence>
<proteinExistence type="inferred from homology"/>
<evidence type="ECO:0000256" key="1">
    <source>
        <dbReference type="ARBA" id="ARBA00005695"/>
    </source>
</evidence>
<dbReference type="Pfam" id="PF00496">
    <property type="entry name" value="SBP_bac_5"/>
    <property type="match status" value="1"/>
</dbReference>
<dbReference type="GO" id="GO:0015833">
    <property type="term" value="P:peptide transport"/>
    <property type="evidence" value="ECO:0007669"/>
    <property type="project" value="TreeGrafter"/>
</dbReference>
<dbReference type="EMBL" id="CP001281">
    <property type="protein sequence ID" value="ACR02145.1"/>
    <property type="molecule type" value="Genomic_DNA"/>
</dbReference>
<evidence type="ECO:0000259" key="5">
    <source>
        <dbReference type="Pfam" id="PF00496"/>
    </source>
</evidence>
<dbReference type="RefSeq" id="WP_004323225.1">
    <property type="nucleotide sequence ID" value="NC_011662.2"/>
</dbReference>
<dbReference type="PIRSF" id="PIRSF002741">
    <property type="entry name" value="MppA"/>
    <property type="match status" value="1"/>
</dbReference>
<evidence type="ECO:0000256" key="4">
    <source>
        <dbReference type="SAM" id="SignalP"/>
    </source>
</evidence>
<dbReference type="Gene3D" id="3.40.190.10">
    <property type="entry name" value="Periplasmic binding protein-like II"/>
    <property type="match status" value="1"/>
</dbReference>
<dbReference type="CDD" id="cd08498">
    <property type="entry name" value="PBP2_NikA_DppA_OppA_like_2"/>
    <property type="match status" value="1"/>
</dbReference>
<dbReference type="GO" id="GO:0043190">
    <property type="term" value="C:ATP-binding cassette (ABC) transporter complex"/>
    <property type="evidence" value="ECO:0007669"/>
    <property type="project" value="InterPro"/>
</dbReference>
<dbReference type="InterPro" id="IPR039424">
    <property type="entry name" value="SBP_5"/>
</dbReference>
<accession>A0A5C7SSI9</accession>
<dbReference type="Gene3D" id="3.10.105.10">
    <property type="entry name" value="Dipeptide-binding Protein, Domain 3"/>
    <property type="match status" value="1"/>
</dbReference>
<dbReference type="EMBL" id="SSFD01000106">
    <property type="protein sequence ID" value="TXH86533.1"/>
    <property type="molecule type" value="Genomic_DNA"/>
</dbReference>
<dbReference type="STRING" id="85643.Tmz1t_3551"/>
<evidence type="ECO:0000256" key="2">
    <source>
        <dbReference type="ARBA" id="ARBA00022448"/>
    </source>
</evidence>
<dbReference type="Proteomes" id="UP000321192">
    <property type="component" value="Unassembled WGS sequence"/>
</dbReference>
<dbReference type="Proteomes" id="UP000002186">
    <property type="component" value="Chromosome"/>
</dbReference>
<dbReference type="eggNOG" id="COG0747">
    <property type="taxonomic scope" value="Bacteria"/>
</dbReference>
<feature type="domain" description="Solute-binding protein family 5" evidence="5">
    <location>
        <begin position="70"/>
        <end position="446"/>
    </location>
</feature>
<organism evidence="6 8">
    <name type="scientific">Thauera aminoaromatica</name>
    <dbReference type="NCBI Taxonomy" id="164330"/>
    <lineage>
        <taxon>Bacteria</taxon>
        <taxon>Pseudomonadati</taxon>
        <taxon>Pseudomonadota</taxon>
        <taxon>Betaproteobacteria</taxon>
        <taxon>Rhodocyclales</taxon>
        <taxon>Zoogloeaceae</taxon>
        <taxon>Thauera</taxon>
    </lineage>
</organism>
<dbReference type="GO" id="GO:0030288">
    <property type="term" value="C:outer membrane-bounded periplasmic space"/>
    <property type="evidence" value="ECO:0007669"/>
    <property type="project" value="UniProtKB-ARBA"/>
</dbReference>
<dbReference type="InterPro" id="IPR030678">
    <property type="entry name" value="Peptide/Ni-bd"/>
</dbReference>